<dbReference type="AlphaFoldDB" id="A0A5D4SUJ2"/>
<dbReference type="OrthoDB" id="2167122at2"/>
<accession>A0A5D4SUJ2</accession>
<name>A0A5D4SUJ2_9BACI</name>
<evidence type="ECO:0000313" key="1">
    <source>
        <dbReference type="EMBL" id="TYS67023.1"/>
    </source>
</evidence>
<sequence length="89" mass="11062">MINVQINEQEVRQLYFQKLEEKMMEIDAELIFWDSKELMRRTCLSWNNIQEKFFYDPRFPKHKVGQKWMFPAKQTRDFLLTWLSEQPTN</sequence>
<dbReference type="EMBL" id="VTEV01000006">
    <property type="protein sequence ID" value="TYS67023.1"/>
    <property type="molecule type" value="Genomic_DNA"/>
</dbReference>
<gene>
    <name evidence="1" type="ORF">FZC76_15965</name>
</gene>
<reference evidence="1 2" key="1">
    <citation type="submission" date="2019-08" db="EMBL/GenBank/DDBJ databases">
        <title>Bacillus genomes from the desert of Cuatro Cienegas, Coahuila.</title>
        <authorList>
            <person name="Olmedo-Alvarez G."/>
        </authorList>
    </citation>
    <scope>NUCLEOTIDE SEQUENCE [LARGE SCALE GENOMIC DNA]</scope>
    <source>
        <strain evidence="1 2">CH28_1T</strain>
    </source>
</reference>
<dbReference type="Proteomes" id="UP000322524">
    <property type="component" value="Unassembled WGS sequence"/>
</dbReference>
<comment type="caution">
    <text evidence="1">The sequence shown here is derived from an EMBL/GenBank/DDBJ whole genome shotgun (WGS) entry which is preliminary data.</text>
</comment>
<evidence type="ECO:0000313" key="2">
    <source>
        <dbReference type="Proteomes" id="UP000322524"/>
    </source>
</evidence>
<protein>
    <submittedName>
        <fullName evidence="1">Group-specific protein</fullName>
    </submittedName>
</protein>
<proteinExistence type="predicted"/>
<organism evidence="1 2">
    <name type="scientific">Sutcliffiella horikoshii</name>
    <dbReference type="NCBI Taxonomy" id="79883"/>
    <lineage>
        <taxon>Bacteria</taxon>
        <taxon>Bacillati</taxon>
        <taxon>Bacillota</taxon>
        <taxon>Bacilli</taxon>
        <taxon>Bacillales</taxon>
        <taxon>Bacillaceae</taxon>
        <taxon>Sutcliffiella</taxon>
    </lineage>
</organism>
<dbReference type="RefSeq" id="WP_148989165.1">
    <property type="nucleotide sequence ID" value="NZ_VTEV01000006.1"/>
</dbReference>